<evidence type="ECO:0000256" key="1">
    <source>
        <dbReference type="PROSITE-ProRule" id="PRU00339"/>
    </source>
</evidence>
<feature type="repeat" description="TPR" evidence="1">
    <location>
        <begin position="238"/>
        <end position="271"/>
    </location>
</feature>
<keyword evidence="1" id="KW-0802">TPR repeat</keyword>
<dbReference type="SUPFAM" id="SSF48452">
    <property type="entry name" value="TPR-like"/>
    <property type="match status" value="1"/>
</dbReference>
<dbReference type="AlphaFoldDB" id="A0A812D4M5"/>
<dbReference type="OrthoDB" id="348005at2759"/>
<dbReference type="GO" id="GO:0036159">
    <property type="term" value="P:inner dynein arm assembly"/>
    <property type="evidence" value="ECO:0007669"/>
    <property type="project" value="TreeGrafter"/>
</dbReference>
<evidence type="ECO:0000256" key="2">
    <source>
        <dbReference type="SAM" id="Coils"/>
    </source>
</evidence>
<dbReference type="FunFam" id="1.25.40.10:FF:000176">
    <property type="entry name" value="dynein assembly factor 4, axonemal isoform X1"/>
    <property type="match status" value="1"/>
</dbReference>
<dbReference type="GO" id="GO:0003341">
    <property type="term" value="P:cilium movement"/>
    <property type="evidence" value="ECO:0007669"/>
    <property type="project" value="TreeGrafter"/>
</dbReference>
<dbReference type="InterPro" id="IPR052004">
    <property type="entry name" value="Dynein_assembly_factor_4"/>
</dbReference>
<dbReference type="InterPro" id="IPR019734">
    <property type="entry name" value="TPR_rpt"/>
</dbReference>
<reference evidence="3" key="1">
    <citation type="submission" date="2021-01" db="EMBL/GenBank/DDBJ databases">
        <authorList>
            <person name="Li R."/>
            <person name="Bekaert M."/>
        </authorList>
    </citation>
    <scope>NUCLEOTIDE SEQUENCE</scope>
    <source>
        <strain evidence="3">Farmed</strain>
    </source>
</reference>
<dbReference type="Gene3D" id="1.25.40.10">
    <property type="entry name" value="Tetratricopeptide repeat domain"/>
    <property type="match status" value="1"/>
</dbReference>
<dbReference type="GO" id="GO:0036158">
    <property type="term" value="P:outer dynein arm assembly"/>
    <property type="evidence" value="ECO:0007669"/>
    <property type="project" value="TreeGrafter"/>
</dbReference>
<dbReference type="Pfam" id="PF13414">
    <property type="entry name" value="TPR_11"/>
    <property type="match status" value="1"/>
</dbReference>
<dbReference type="PROSITE" id="PS50005">
    <property type="entry name" value="TPR"/>
    <property type="match status" value="2"/>
</dbReference>
<sequence length="365" mass="42866">MKILDIFITDDYLKVNYTQFFFECFLRNKIDHKKSLAHVGNGEVIFQLYKETPGLWNKLESEIIEDKNAMNLKRREAIEKAQKEAEEDKKQNEETRRKNEKYALKKIMKHEEEEKERIQKIKDQERQKAMAELQKWKEEQQKLAEKAKHKIIKEQKVIKETALKKEKLTTQKKKTDLLATFTLRPVGNIDVNFTPRVFPTPFRESQAHEEEEWLRKQAEARRISEVFDEDLNEEEKNPDLLQNKGNNFFNAGNYPAAINVYSHAIKLNNNIPALYSNRAACHLKMRNFMKCIKDCSTALDLLHPCVPQNATSRCRALVRRGTAFCEMELYVEGLQDYDAALKLDPNNKQLQKDAENIRNMIQGTS</sequence>
<gene>
    <name evidence="3" type="ORF">SPHA_45154</name>
</gene>
<comment type="caution">
    <text evidence="3">The sequence shown here is derived from an EMBL/GenBank/DDBJ whole genome shotgun (WGS) entry which is preliminary data.</text>
</comment>
<protein>
    <submittedName>
        <fullName evidence="3">DYX1C1</fullName>
    </submittedName>
</protein>
<dbReference type="PANTHER" id="PTHR46492">
    <property type="entry name" value="DYNEIN ASSEMBLY FACTOR 4, AXONEMAL"/>
    <property type="match status" value="1"/>
</dbReference>
<proteinExistence type="predicted"/>
<organism evidence="3 4">
    <name type="scientific">Acanthosepion pharaonis</name>
    <name type="common">Pharaoh cuttlefish</name>
    <name type="synonym">Sepia pharaonis</name>
    <dbReference type="NCBI Taxonomy" id="158019"/>
    <lineage>
        <taxon>Eukaryota</taxon>
        <taxon>Metazoa</taxon>
        <taxon>Spiralia</taxon>
        <taxon>Lophotrochozoa</taxon>
        <taxon>Mollusca</taxon>
        <taxon>Cephalopoda</taxon>
        <taxon>Coleoidea</taxon>
        <taxon>Decapodiformes</taxon>
        <taxon>Sepiida</taxon>
        <taxon>Sepiina</taxon>
        <taxon>Sepiidae</taxon>
        <taxon>Acanthosepion</taxon>
    </lineage>
</organism>
<dbReference type="Proteomes" id="UP000597762">
    <property type="component" value="Unassembled WGS sequence"/>
</dbReference>
<name>A0A812D4M5_ACAPH</name>
<dbReference type="SUPFAM" id="SSF49764">
    <property type="entry name" value="HSP20-like chaperones"/>
    <property type="match status" value="1"/>
</dbReference>
<dbReference type="InterPro" id="IPR011990">
    <property type="entry name" value="TPR-like_helical_dom_sf"/>
</dbReference>
<keyword evidence="2" id="KW-0175">Coiled coil</keyword>
<dbReference type="InterPro" id="IPR008978">
    <property type="entry name" value="HSP20-like_chaperone"/>
</dbReference>
<accession>A0A812D4M5</accession>
<evidence type="ECO:0000313" key="4">
    <source>
        <dbReference type="Proteomes" id="UP000597762"/>
    </source>
</evidence>
<dbReference type="PANTHER" id="PTHR46492:SF1">
    <property type="entry name" value="DYNEIN AXONEMAL ASSEMBLY FACTOR 4"/>
    <property type="match status" value="1"/>
</dbReference>
<evidence type="ECO:0000313" key="3">
    <source>
        <dbReference type="EMBL" id="CAE1285160.1"/>
    </source>
</evidence>
<feature type="coiled-coil region" evidence="2">
    <location>
        <begin position="71"/>
        <end position="146"/>
    </location>
</feature>
<dbReference type="SMART" id="SM00028">
    <property type="entry name" value="TPR"/>
    <property type="match status" value="3"/>
</dbReference>
<keyword evidence="4" id="KW-1185">Reference proteome</keyword>
<feature type="repeat" description="TPR" evidence="1">
    <location>
        <begin position="314"/>
        <end position="347"/>
    </location>
</feature>
<dbReference type="EMBL" id="CAHIKZ030002332">
    <property type="protein sequence ID" value="CAE1285160.1"/>
    <property type="molecule type" value="Genomic_DNA"/>
</dbReference>